<comment type="caution">
    <text evidence="2">The sequence shown here is derived from an EMBL/GenBank/DDBJ whole genome shotgun (WGS) entry which is preliminary data.</text>
</comment>
<reference evidence="2 3" key="1">
    <citation type="journal article" date="2018" name="Front. Plant Sci.">
        <title>Red Clover (Trifolium pratense) and Zigzag Clover (T. medium) - A Picture of Genomic Similarities and Differences.</title>
        <authorList>
            <person name="Dluhosova J."/>
            <person name="Istvanek J."/>
            <person name="Nedelnik J."/>
            <person name="Repkova J."/>
        </authorList>
    </citation>
    <scope>NUCLEOTIDE SEQUENCE [LARGE SCALE GENOMIC DNA]</scope>
    <source>
        <strain evidence="3">cv. 10/8</strain>
        <tissue evidence="2">Leaf</tissue>
    </source>
</reference>
<evidence type="ECO:0000313" key="3">
    <source>
        <dbReference type="Proteomes" id="UP000265520"/>
    </source>
</evidence>
<organism evidence="2 3">
    <name type="scientific">Trifolium medium</name>
    <dbReference type="NCBI Taxonomy" id="97028"/>
    <lineage>
        <taxon>Eukaryota</taxon>
        <taxon>Viridiplantae</taxon>
        <taxon>Streptophyta</taxon>
        <taxon>Embryophyta</taxon>
        <taxon>Tracheophyta</taxon>
        <taxon>Spermatophyta</taxon>
        <taxon>Magnoliopsida</taxon>
        <taxon>eudicotyledons</taxon>
        <taxon>Gunneridae</taxon>
        <taxon>Pentapetalae</taxon>
        <taxon>rosids</taxon>
        <taxon>fabids</taxon>
        <taxon>Fabales</taxon>
        <taxon>Fabaceae</taxon>
        <taxon>Papilionoideae</taxon>
        <taxon>50 kb inversion clade</taxon>
        <taxon>NPAAA clade</taxon>
        <taxon>Hologalegina</taxon>
        <taxon>IRL clade</taxon>
        <taxon>Trifolieae</taxon>
        <taxon>Trifolium</taxon>
    </lineage>
</organism>
<dbReference type="Proteomes" id="UP000265520">
    <property type="component" value="Unassembled WGS sequence"/>
</dbReference>
<feature type="compositionally biased region" description="Polar residues" evidence="1">
    <location>
        <begin position="82"/>
        <end position="103"/>
    </location>
</feature>
<feature type="non-terminal residue" evidence="2">
    <location>
        <position position="1"/>
    </location>
</feature>
<keyword evidence="3" id="KW-1185">Reference proteome</keyword>
<dbReference type="EMBL" id="LXQA010380288">
    <property type="protein sequence ID" value="MCI48008.1"/>
    <property type="molecule type" value="Genomic_DNA"/>
</dbReference>
<feature type="region of interest" description="Disordered" evidence="1">
    <location>
        <begin position="81"/>
        <end position="103"/>
    </location>
</feature>
<evidence type="ECO:0000256" key="1">
    <source>
        <dbReference type="SAM" id="MobiDB-lite"/>
    </source>
</evidence>
<proteinExistence type="predicted"/>
<protein>
    <submittedName>
        <fullName evidence="2">Uncharacterized protein</fullName>
    </submittedName>
</protein>
<feature type="non-terminal residue" evidence="2">
    <location>
        <position position="103"/>
    </location>
</feature>
<dbReference type="AlphaFoldDB" id="A0A392SGI7"/>
<accession>A0A392SGI7</accession>
<sequence length="103" mass="11676">SHLRAAPARLRNAREEQMKMHDAPYESARHADGREFWCSILADWRDAPLLLARRQLTEAFQPSGSDLAQRASTPCAARKYQRFSQPSAANQRNAQLSLAQRAE</sequence>
<evidence type="ECO:0000313" key="2">
    <source>
        <dbReference type="EMBL" id="MCI48008.1"/>
    </source>
</evidence>
<name>A0A392SGI7_9FABA</name>